<proteinExistence type="predicted"/>
<evidence type="ECO:0000313" key="3">
    <source>
        <dbReference type="WBParaSite" id="jg3927"/>
    </source>
</evidence>
<feature type="region of interest" description="Disordered" evidence="1">
    <location>
        <begin position="58"/>
        <end position="87"/>
    </location>
</feature>
<evidence type="ECO:0000256" key="1">
    <source>
        <dbReference type="SAM" id="MobiDB-lite"/>
    </source>
</evidence>
<protein>
    <submittedName>
        <fullName evidence="3">Uncharacterized protein</fullName>
    </submittedName>
</protein>
<keyword evidence="2" id="KW-1185">Reference proteome</keyword>
<dbReference type="Proteomes" id="UP000887574">
    <property type="component" value="Unplaced"/>
</dbReference>
<sequence length="178" mass="20369">MEAKSKEAISEKRKQSVMSRWNKSSAKKKERVKATEKTSEQGHRSVVRLQLVMQIAEGNGPNSARNESETLGMKRSHQKAFPESSHVQQTPEVSNCYVNADPLGDFQWGIECSLKLLKSGQEASPISLFKNRKWCPANYCPFTLERSMDSDFGFEDLSPKKEHSSIDRKQRYFLLRLL</sequence>
<evidence type="ECO:0000313" key="2">
    <source>
        <dbReference type="Proteomes" id="UP000887574"/>
    </source>
</evidence>
<accession>A0A915E9C5</accession>
<name>A0A915E9C5_9BILA</name>
<dbReference type="AlphaFoldDB" id="A0A915E9C5"/>
<organism evidence="2 3">
    <name type="scientific">Ditylenchus dipsaci</name>
    <dbReference type="NCBI Taxonomy" id="166011"/>
    <lineage>
        <taxon>Eukaryota</taxon>
        <taxon>Metazoa</taxon>
        <taxon>Ecdysozoa</taxon>
        <taxon>Nematoda</taxon>
        <taxon>Chromadorea</taxon>
        <taxon>Rhabditida</taxon>
        <taxon>Tylenchina</taxon>
        <taxon>Tylenchomorpha</taxon>
        <taxon>Sphaerularioidea</taxon>
        <taxon>Anguinidae</taxon>
        <taxon>Anguininae</taxon>
        <taxon>Ditylenchus</taxon>
    </lineage>
</organism>
<dbReference type="WBParaSite" id="jg3927">
    <property type="protein sequence ID" value="jg3927"/>
    <property type="gene ID" value="jg3927"/>
</dbReference>
<feature type="compositionally biased region" description="Basic and acidic residues" evidence="1">
    <location>
        <begin position="1"/>
        <end position="14"/>
    </location>
</feature>
<feature type="region of interest" description="Disordered" evidence="1">
    <location>
        <begin position="1"/>
        <end position="42"/>
    </location>
</feature>
<feature type="compositionally biased region" description="Basic and acidic residues" evidence="1">
    <location>
        <begin position="32"/>
        <end position="42"/>
    </location>
</feature>
<reference evidence="3" key="1">
    <citation type="submission" date="2022-11" db="UniProtKB">
        <authorList>
            <consortium name="WormBaseParasite"/>
        </authorList>
    </citation>
    <scope>IDENTIFICATION</scope>
</reference>